<feature type="compositionally biased region" description="Basic and acidic residues" evidence="1">
    <location>
        <begin position="12"/>
        <end position="21"/>
    </location>
</feature>
<name>A0A2A6CIT3_PRIPA</name>
<accession>A0A8R1V2B9</accession>
<feature type="region of interest" description="Disordered" evidence="1">
    <location>
        <begin position="1"/>
        <end position="23"/>
    </location>
</feature>
<evidence type="ECO:0000313" key="3">
    <source>
        <dbReference type="Proteomes" id="UP000005239"/>
    </source>
</evidence>
<gene>
    <name evidence="2" type="primary">WBGene00283109</name>
</gene>
<evidence type="ECO:0000256" key="1">
    <source>
        <dbReference type="SAM" id="MobiDB-lite"/>
    </source>
</evidence>
<reference evidence="3" key="1">
    <citation type="journal article" date="2008" name="Nat. Genet.">
        <title>The Pristionchus pacificus genome provides a unique perspective on nematode lifestyle and parasitism.</title>
        <authorList>
            <person name="Dieterich C."/>
            <person name="Clifton S.W."/>
            <person name="Schuster L.N."/>
            <person name="Chinwalla A."/>
            <person name="Delehaunty K."/>
            <person name="Dinkelacker I."/>
            <person name="Fulton L."/>
            <person name="Fulton R."/>
            <person name="Godfrey J."/>
            <person name="Minx P."/>
            <person name="Mitreva M."/>
            <person name="Roeseler W."/>
            <person name="Tian H."/>
            <person name="Witte H."/>
            <person name="Yang S.P."/>
            <person name="Wilson R.K."/>
            <person name="Sommer R.J."/>
        </authorList>
    </citation>
    <scope>NUCLEOTIDE SEQUENCE [LARGE SCALE GENOMIC DNA]</scope>
    <source>
        <strain evidence="3">PS312</strain>
    </source>
</reference>
<dbReference type="Proteomes" id="UP000005239">
    <property type="component" value="Unassembled WGS sequence"/>
</dbReference>
<dbReference type="EnsemblMetazoa" id="PPA44740.1">
    <property type="protein sequence ID" value="PPA44740.1"/>
    <property type="gene ID" value="WBGene00283109"/>
</dbReference>
<organism evidence="2 3">
    <name type="scientific">Pristionchus pacificus</name>
    <name type="common">Parasitic nematode worm</name>
    <dbReference type="NCBI Taxonomy" id="54126"/>
    <lineage>
        <taxon>Eukaryota</taxon>
        <taxon>Metazoa</taxon>
        <taxon>Ecdysozoa</taxon>
        <taxon>Nematoda</taxon>
        <taxon>Chromadorea</taxon>
        <taxon>Rhabditida</taxon>
        <taxon>Rhabditina</taxon>
        <taxon>Diplogasteromorpha</taxon>
        <taxon>Diplogasteroidea</taxon>
        <taxon>Neodiplogasteridae</taxon>
        <taxon>Pristionchus</taxon>
    </lineage>
</organism>
<sequence>MTTTPSKKSCKLSREQKRNGQEHSLQFACSLADQNKREIMGKSKIKSLTLQPTKQSINMAMIAQVTYSHHSITAIDRFIHEADTDNVLRNEI</sequence>
<accession>A0A2A6CIT3</accession>
<evidence type="ECO:0000313" key="2">
    <source>
        <dbReference type="EnsemblMetazoa" id="PPA44740.1"/>
    </source>
</evidence>
<keyword evidence="3" id="KW-1185">Reference proteome</keyword>
<dbReference type="AlphaFoldDB" id="A0A2A6CIT3"/>
<reference evidence="2" key="2">
    <citation type="submission" date="2022-06" db="UniProtKB">
        <authorList>
            <consortium name="EnsemblMetazoa"/>
        </authorList>
    </citation>
    <scope>IDENTIFICATION</scope>
    <source>
        <strain evidence="2">PS312</strain>
    </source>
</reference>
<proteinExistence type="predicted"/>
<protein>
    <submittedName>
        <fullName evidence="2">Uncharacterized protein</fullName>
    </submittedName>
</protein>